<feature type="region of interest" description="Disordered" evidence="1">
    <location>
        <begin position="584"/>
        <end position="760"/>
    </location>
</feature>
<organism evidence="2 3">
    <name type="scientific">Kwoniella heveanensis BCC8398</name>
    <dbReference type="NCBI Taxonomy" id="1296120"/>
    <lineage>
        <taxon>Eukaryota</taxon>
        <taxon>Fungi</taxon>
        <taxon>Dikarya</taxon>
        <taxon>Basidiomycota</taxon>
        <taxon>Agaricomycotina</taxon>
        <taxon>Tremellomycetes</taxon>
        <taxon>Tremellales</taxon>
        <taxon>Cryptococcaceae</taxon>
        <taxon>Kwoniella</taxon>
    </lineage>
</organism>
<evidence type="ECO:0000256" key="1">
    <source>
        <dbReference type="SAM" id="MobiDB-lite"/>
    </source>
</evidence>
<feature type="compositionally biased region" description="Basic and acidic residues" evidence="1">
    <location>
        <begin position="422"/>
        <end position="434"/>
    </location>
</feature>
<feature type="compositionally biased region" description="Low complexity" evidence="1">
    <location>
        <begin position="178"/>
        <end position="191"/>
    </location>
</feature>
<feature type="compositionally biased region" description="Acidic residues" evidence="1">
    <location>
        <begin position="707"/>
        <end position="725"/>
    </location>
</feature>
<reference evidence="3" key="2">
    <citation type="submission" date="2013-12" db="EMBL/GenBank/DDBJ databases">
        <title>Evolution of pathogenesis and genome organization in the Tremellales.</title>
        <authorList>
            <person name="Cuomo C."/>
            <person name="Litvintseva A."/>
            <person name="Heitman J."/>
            <person name="Chen Y."/>
            <person name="Sun S."/>
            <person name="Springer D."/>
            <person name="Dromer F."/>
            <person name="Young S."/>
            <person name="Zeng Q."/>
            <person name="Chapman S."/>
            <person name="Gujja S."/>
            <person name="Saif S."/>
            <person name="Birren B."/>
        </authorList>
    </citation>
    <scope>NUCLEOTIDE SEQUENCE [LARGE SCALE GENOMIC DNA]</scope>
    <source>
        <strain evidence="3">BCC8398</strain>
    </source>
</reference>
<feature type="compositionally biased region" description="Basic and acidic residues" evidence="1">
    <location>
        <begin position="623"/>
        <end position="641"/>
    </location>
</feature>
<sequence>MSDRPTTAKPERQKSKEPLLPTNSTPFVFTCRCRNLKVNGRLPASDEDDVKKPSNGESSKKIRVYLPTGSEVVKLTGYVTFDQDDFRPTNGASGDNEAVGDDTLGPSWRKCWLCEVKCYRAEGKTKGDPAANEEWVLVEVGDGIIYGDKLDEDPEQTTLPFSGLRLSRPSESSNFGRPPSTSTPSLYPSSPDSRDPRHLIPPPHDPFFLPPPFIPSHPHLRDLCNGAGEYLREAHGRLEDDVRRYIAAKAQEMRDLEEKVRGEVEMLWEKYAAGPGKGEEETKRGRSTSSSRQGDFSRPISKERVEPTNEPSNNPIMKAATSPTSNAMPPGTSLLAQSLSANTFYAPAPARHTPSSVKDEISKTLDEVANTYGKKGDDRAVAMSYVLSTLGEHMGGSTSASGTSQARRRSSSASASNGNVPQDKDSWIDEERATLRAGAATTSGPVNGRMSAVQEEEAENRTPRPPPTKQLQPESKKEGERSKGKGKVTFEEPSKKGTAKEDIKAEEEEFPEVEDTVFDMEMDDATVPVPRRQEPEASPKGGLAHLPISRTRNMVEANLSHTFAADAPSHRAAWRRIEENGSMYGTLRRGSSSSDDEVETVDESSISKLAMSMPMAIHLPKSRTKEVPEFERKTSLSERKGVLVPPLLKAMRERGVPQANSLGLTPSRGRSSIDDGLRKTSRSASVSREREQVKSYSQDPGAVFESLADDGEEDEGAEEEEEEEQGTLRDNKGFVPPHVLARKNDKQQQPDLGWRSMVSE</sequence>
<feature type="compositionally biased region" description="Low complexity" evidence="1">
    <location>
        <begin position="395"/>
        <end position="416"/>
    </location>
</feature>
<dbReference type="AlphaFoldDB" id="A0A1B9H3P5"/>
<reference evidence="2 3" key="1">
    <citation type="submission" date="2013-07" db="EMBL/GenBank/DDBJ databases">
        <title>The Genome Sequence of Cryptococcus heveanensis BCC8398.</title>
        <authorList>
            <consortium name="The Broad Institute Genome Sequencing Platform"/>
            <person name="Cuomo C."/>
            <person name="Litvintseva A."/>
            <person name="Chen Y."/>
            <person name="Heitman J."/>
            <person name="Sun S."/>
            <person name="Springer D."/>
            <person name="Dromer F."/>
            <person name="Young S.K."/>
            <person name="Zeng Q."/>
            <person name="Gargeya S."/>
            <person name="Fitzgerald M."/>
            <person name="Abouelleil A."/>
            <person name="Alvarado L."/>
            <person name="Berlin A.M."/>
            <person name="Chapman S.B."/>
            <person name="Dewar J."/>
            <person name="Goldberg J."/>
            <person name="Griggs A."/>
            <person name="Gujja S."/>
            <person name="Hansen M."/>
            <person name="Howarth C."/>
            <person name="Imamovic A."/>
            <person name="Larimer J."/>
            <person name="McCowan C."/>
            <person name="Murphy C."/>
            <person name="Pearson M."/>
            <person name="Priest M."/>
            <person name="Roberts A."/>
            <person name="Saif S."/>
            <person name="Shea T."/>
            <person name="Sykes S."/>
            <person name="Wortman J."/>
            <person name="Nusbaum C."/>
            <person name="Birren B."/>
        </authorList>
    </citation>
    <scope>NUCLEOTIDE SEQUENCE [LARGE SCALE GENOMIC DNA]</scope>
    <source>
        <strain evidence="2 3">BCC8398</strain>
    </source>
</reference>
<dbReference type="STRING" id="1296120.A0A1B9H3P5"/>
<feature type="region of interest" description="Disordered" evidence="1">
    <location>
        <begin position="41"/>
        <end position="61"/>
    </location>
</feature>
<feature type="region of interest" description="Disordered" evidence="1">
    <location>
        <begin position="391"/>
        <end position="519"/>
    </location>
</feature>
<dbReference type="OrthoDB" id="2563191at2759"/>
<feature type="compositionally biased region" description="Pro residues" evidence="1">
    <location>
        <begin position="199"/>
        <end position="211"/>
    </location>
</feature>
<feature type="region of interest" description="Disordered" evidence="1">
    <location>
        <begin position="1"/>
        <end position="25"/>
    </location>
</feature>
<name>A0A1B9H3P5_9TREE</name>
<feature type="compositionally biased region" description="Polar residues" evidence="1">
    <location>
        <begin position="309"/>
        <end position="327"/>
    </location>
</feature>
<gene>
    <name evidence="2" type="ORF">I316_00094</name>
</gene>
<keyword evidence="3" id="KW-1185">Reference proteome</keyword>
<evidence type="ECO:0000313" key="2">
    <source>
        <dbReference type="EMBL" id="OCF37870.1"/>
    </source>
</evidence>
<feature type="region of interest" description="Disordered" evidence="1">
    <location>
        <begin position="273"/>
        <end position="333"/>
    </location>
</feature>
<evidence type="ECO:0000313" key="3">
    <source>
        <dbReference type="Proteomes" id="UP000092666"/>
    </source>
</evidence>
<feature type="compositionally biased region" description="Basic and acidic residues" evidence="1">
    <location>
        <begin position="49"/>
        <end position="60"/>
    </location>
</feature>
<feature type="compositionally biased region" description="Polar residues" evidence="1">
    <location>
        <begin position="658"/>
        <end position="670"/>
    </location>
</feature>
<protein>
    <submittedName>
        <fullName evidence="2">Uncharacterized protein</fullName>
    </submittedName>
</protein>
<feature type="compositionally biased region" description="Acidic residues" evidence="1">
    <location>
        <begin position="504"/>
        <end position="519"/>
    </location>
</feature>
<feature type="compositionally biased region" description="Basic and acidic residues" evidence="1">
    <location>
        <begin position="474"/>
        <end position="503"/>
    </location>
</feature>
<dbReference type="Proteomes" id="UP000092666">
    <property type="component" value="Unassembled WGS sequence"/>
</dbReference>
<feature type="region of interest" description="Disordered" evidence="1">
    <location>
        <begin position="148"/>
        <end position="211"/>
    </location>
</feature>
<accession>A0A1B9H3P5</accession>
<proteinExistence type="predicted"/>
<dbReference type="EMBL" id="KI669492">
    <property type="protein sequence ID" value="OCF37870.1"/>
    <property type="molecule type" value="Genomic_DNA"/>
</dbReference>